<dbReference type="EMBL" id="JAVDQI010000021">
    <property type="protein sequence ID" value="MDR6224012.1"/>
    <property type="molecule type" value="Genomic_DNA"/>
</dbReference>
<dbReference type="InterPro" id="IPR013597">
    <property type="entry name" value="Mat_intron_G2"/>
</dbReference>
<dbReference type="PANTHER" id="PTHR34047">
    <property type="entry name" value="NUCLEAR INTRON MATURASE 1, MITOCHONDRIAL-RELATED"/>
    <property type="match status" value="1"/>
</dbReference>
<dbReference type="AlphaFoldDB" id="A0AA90U1P8"/>
<protein>
    <recommendedName>
        <fullName evidence="1">HNH nuclease domain-containing protein</fullName>
    </recommendedName>
</protein>
<dbReference type="InterPro" id="IPR051083">
    <property type="entry name" value="GrpII_Intron_Splice-Mob/Def"/>
</dbReference>
<dbReference type="SMART" id="SM00507">
    <property type="entry name" value="HNHc"/>
    <property type="match status" value="1"/>
</dbReference>
<dbReference type="InterPro" id="IPR003615">
    <property type="entry name" value="HNH_nuc"/>
</dbReference>
<gene>
    <name evidence="2" type="ORF">J2750_002495</name>
</gene>
<organism evidence="2 3">
    <name type="scientific">Methanococcoides alaskense</name>
    <dbReference type="NCBI Taxonomy" id="325778"/>
    <lineage>
        <taxon>Archaea</taxon>
        <taxon>Methanobacteriati</taxon>
        <taxon>Methanobacteriota</taxon>
        <taxon>Stenosarchaea group</taxon>
        <taxon>Methanomicrobia</taxon>
        <taxon>Methanosarcinales</taxon>
        <taxon>Methanosarcinaceae</taxon>
        <taxon>Methanococcoides</taxon>
    </lineage>
</organism>
<evidence type="ECO:0000313" key="3">
    <source>
        <dbReference type="Proteomes" id="UP001185015"/>
    </source>
</evidence>
<reference evidence="2 3" key="1">
    <citation type="submission" date="2023-07" db="EMBL/GenBank/DDBJ databases">
        <title>Genomic Encyclopedia of Type Strains, Phase IV (KMG-IV): sequencing the most valuable type-strain genomes for metagenomic binning, comparative biology and taxonomic classification.</title>
        <authorList>
            <person name="Goeker M."/>
        </authorList>
    </citation>
    <scope>NUCLEOTIDE SEQUENCE [LARGE SCALE GENOMIC DNA]</scope>
    <source>
        <strain evidence="2 3">DSM 17273</strain>
    </source>
</reference>
<proteinExistence type="predicted"/>
<dbReference type="Pfam" id="PF08388">
    <property type="entry name" value="GIIM"/>
    <property type="match status" value="1"/>
</dbReference>
<sequence>MKNFLTNKGLELSDEKTLITHIDNGFDFLGWNFRKYKGKLLIKPSKKNIQKVTEKISNTIKDGKSWTQEVLIDTLNPIITGWSNYHQGVVSKETFHLIDYKLWNILWKWAKRRHPMKSRTWIVDKYWHTKGTRKWVFSTTRNQLKLLSDKRIVRHTKLSLDKNPYTDKEYFVERKFNQGASKLSGMFKKVWINQKGKCHICNLPIDISADAEERPLHHKNGNHKDYIVSNLAYVHVHCHRQHHATNPKTITVACKG</sequence>
<name>A0AA90U1P8_9EURY</name>
<comment type="caution">
    <text evidence="2">The sequence shown here is derived from an EMBL/GenBank/DDBJ whole genome shotgun (WGS) entry which is preliminary data.</text>
</comment>
<keyword evidence="3" id="KW-1185">Reference proteome</keyword>
<dbReference type="InterPro" id="IPR043502">
    <property type="entry name" value="DNA/RNA_pol_sf"/>
</dbReference>
<feature type="domain" description="HNH nuclease" evidence="1">
    <location>
        <begin position="187"/>
        <end position="240"/>
    </location>
</feature>
<dbReference type="PANTHER" id="PTHR34047:SF8">
    <property type="entry name" value="PROTEIN YKFC"/>
    <property type="match status" value="1"/>
</dbReference>
<dbReference type="CDD" id="cd00085">
    <property type="entry name" value="HNHc"/>
    <property type="match status" value="1"/>
</dbReference>
<evidence type="ECO:0000259" key="1">
    <source>
        <dbReference type="SMART" id="SM00507"/>
    </source>
</evidence>
<accession>A0AA90U1P8</accession>
<dbReference type="Proteomes" id="UP001185015">
    <property type="component" value="Unassembled WGS sequence"/>
</dbReference>
<dbReference type="SUPFAM" id="SSF56672">
    <property type="entry name" value="DNA/RNA polymerases"/>
    <property type="match status" value="1"/>
</dbReference>
<evidence type="ECO:0000313" key="2">
    <source>
        <dbReference type="EMBL" id="MDR6224012.1"/>
    </source>
</evidence>